<proteinExistence type="predicted"/>
<organism evidence="1 2">
    <name type="scientific">Kitasatospora cheerisanensis KCTC 2395</name>
    <dbReference type="NCBI Taxonomy" id="1348663"/>
    <lineage>
        <taxon>Bacteria</taxon>
        <taxon>Bacillati</taxon>
        <taxon>Actinomycetota</taxon>
        <taxon>Actinomycetes</taxon>
        <taxon>Kitasatosporales</taxon>
        <taxon>Streptomycetaceae</taxon>
        <taxon>Kitasatospora</taxon>
    </lineage>
</organism>
<keyword evidence="2" id="KW-1185">Reference proteome</keyword>
<gene>
    <name evidence="1" type="ORF">KCH_35750</name>
</gene>
<sequence>MAAASGSAGGDLTAALGGISTAVAALTAAIPADGLSVVPDTISADTPQGDEER</sequence>
<dbReference type="Proteomes" id="UP000027178">
    <property type="component" value="Unassembled WGS sequence"/>
</dbReference>
<dbReference type="EMBL" id="JNBY01000091">
    <property type="protein sequence ID" value="KDN84710.1"/>
    <property type="molecule type" value="Genomic_DNA"/>
</dbReference>
<dbReference type="PATRIC" id="fig|1348663.4.peg.3439"/>
<evidence type="ECO:0000313" key="1">
    <source>
        <dbReference type="EMBL" id="KDN84710.1"/>
    </source>
</evidence>
<dbReference type="HOGENOM" id="CLU_3062473_0_0_11"/>
<protein>
    <submittedName>
        <fullName evidence="1">Uncharacterized protein</fullName>
    </submittedName>
</protein>
<dbReference type="AlphaFoldDB" id="A0A066Z3J9"/>
<comment type="caution">
    <text evidence="1">The sequence shown here is derived from an EMBL/GenBank/DDBJ whole genome shotgun (WGS) entry which is preliminary data.</text>
</comment>
<evidence type="ECO:0000313" key="2">
    <source>
        <dbReference type="Proteomes" id="UP000027178"/>
    </source>
</evidence>
<name>A0A066Z3J9_9ACTN</name>
<dbReference type="RefSeq" id="WP_208865959.1">
    <property type="nucleotide sequence ID" value="NZ_KK853997.1"/>
</dbReference>
<reference evidence="1 2" key="1">
    <citation type="submission" date="2014-05" db="EMBL/GenBank/DDBJ databases">
        <title>Draft Genome Sequence of Kitasatospora cheerisanensis KCTC 2395.</title>
        <authorList>
            <person name="Nam D.H."/>
        </authorList>
    </citation>
    <scope>NUCLEOTIDE SEQUENCE [LARGE SCALE GENOMIC DNA]</scope>
    <source>
        <strain evidence="1 2">KCTC 2395</strain>
    </source>
</reference>
<accession>A0A066Z3J9</accession>